<feature type="signal peptide" evidence="1">
    <location>
        <begin position="1"/>
        <end position="23"/>
    </location>
</feature>
<dbReference type="AlphaFoldDB" id="A0A1L8DP95"/>
<sequence>MEIKITLLCLAVVLLMMVSDCKAGVGGQCPLSSKMTMCSPKCKDDTECSTLGGKCCPNICNTKSCLLPGSAAAQSASAAGYKGSSSGGTGTYCGNVKCNSGEKCDFDKSSKRQKCVRG</sequence>
<dbReference type="Pfam" id="PF00095">
    <property type="entry name" value="WAP"/>
    <property type="match status" value="1"/>
</dbReference>
<reference evidence="3" key="1">
    <citation type="submission" date="2016-12" db="EMBL/GenBank/DDBJ databases">
        <title>An insight into the sialome and mialome of the sand fly, Nyssomyia neivai.</title>
        <authorList>
            <person name="Sebastian V."/>
            <person name="Goulart T.M."/>
            <person name="Oliveira W."/>
            <person name="Calvo E."/>
            <person name="Oliveira L.F."/>
            <person name="Pinto M.C."/>
            <person name="Rosselino A.M."/>
            <person name="Ribeiro J.M."/>
        </authorList>
    </citation>
    <scope>NUCLEOTIDE SEQUENCE</scope>
</reference>
<proteinExistence type="predicted"/>
<evidence type="ECO:0000259" key="2">
    <source>
        <dbReference type="Pfam" id="PF00095"/>
    </source>
</evidence>
<dbReference type="GO" id="GO:0030414">
    <property type="term" value="F:peptidase inhibitor activity"/>
    <property type="evidence" value="ECO:0007669"/>
    <property type="project" value="InterPro"/>
</dbReference>
<keyword evidence="1" id="KW-0732">Signal</keyword>
<evidence type="ECO:0000313" key="3">
    <source>
        <dbReference type="EMBL" id="JAV08197.1"/>
    </source>
</evidence>
<accession>A0A1L8DP95</accession>
<feature type="chain" id="PRO_5009875504" evidence="1">
    <location>
        <begin position="24"/>
        <end position="118"/>
    </location>
</feature>
<protein>
    <submittedName>
        <fullName evidence="3">Putative conserved secreted protein</fullName>
    </submittedName>
</protein>
<evidence type="ECO:0000256" key="1">
    <source>
        <dbReference type="SAM" id="SignalP"/>
    </source>
</evidence>
<feature type="domain" description="WAP" evidence="2">
    <location>
        <begin position="27"/>
        <end position="68"/>
    </location>
</feature>
<dbReference type="EMBL" id="GFDF01005887">
    <property type="protein sequence ID" value="JAV08197.1"/>
    <property type="molecule type" value="Transcribed_RNA"/>
</dbReference>
<organism evidence="3">
    <name type="scientific">Nyssomyia neivai</name>
    <dbReference type="NCBI Taxonomy" id="330878"/>
    <lineage>
        <taxon>Eukaryota</taxon>
        <taxon>Metazoa</taxon>
        <taxon>Ecdysozoa</taxon>
        <taxon>Arthropoda</taxon>
        <taxon>Hexapoda</taxon>
        <taxon>Insecta</taxon>
        <taxon>Pterygota</taxon>
        <taxon>Neoptera</taxon>
        <taxon>Endopterygota</taxon>
        <taxon>Diptera</taxon>
        <taxon>Nematocera</taxon>
        <taxon>Psychodoidea</taxon>
        <taxon>Psychodidae</taxon>
        <taxon>Nyssomyia</taxon>
    </lineage>
</organism>
<dbReference type="GO" id="GO:0005576">
    <property type="term" value="C:extracellular region"/>
    <property type="evidence" value="ECO:0007669"/>
    <property type="project" value="InterPro"/>
</dbReference>
<dbReference type="InterPro" id="IPR008197">
    <property type="entry name" value="WAP_dom"/>
</dbReference>
<name>A0A1L8DP95_9DIPT</name>